<gene>
    <name evidence="2" type="ORF">JXQ802_LOCUS10739</name>
    <name evidence="1" type="ORF">PYM288_LOCUS1979</name>
</gene>
<evidence type="ECO:0000313" key="3">
    <source>
        <dbReference type="Proteomes" id="UP000663870"/>
    </source>
</evidence>
<organism evidence="2 3">
    <name type="scientific">Rotaria sordida</name>
    <dbReference type="NCBI Taxonomy" id="392033"/>
    <lineage>
        <taxon>Eukaryota</taxon>
        <taxon>Metazoa</taxon>
        <taxon>Spiralia</taxon>
        <taxon>Gnathifera</taxon>
        <taxon>Rotifera</taxon>
        <taxon>Eurotatoria</taxon>
        <taxon>Bdelloidea</taxon>
        <taxon>Philodinida</taxon>
        <taxon>Philodinidae</taxon>
        <taxon>Rotaria</taxon>
    </lineage>
</organism>
<comment type="caution">
    <text evidence="2">The sequence shown here is derived from an EMBL/GenBank/DDBJ whole genome shotgun (WGS) entry which is preliminary data.</text>
</comment>
<accession>A0A814BVF9</accession>
<dbReference type="AlphaFoldDB" id="A0A814BVF9"/>
<dbReference type="Proteomes" id="UP000663854">
    <property type="component" value="Unassembled WGS sequence"/>
</dbReference>
<name>A0A814BVF9_9BILA</name>
<dbReference type="Proteomes" id="UP000663870">
    <property type="component" value="Unassembled WGS sequence"/>
</dbReference>
<dbReference type="EMBL" id="CAJNOL010000207">
    <property type="protein sequence ID" value="CAF0932977.1"/>
    <property type="molecule type" value="Genomic_DNA"/>
</dbReference>
<proteinExistence type="predicted"/>
<sequence length="142" mass="16450">MNSVGLATVYQIHQSHLHIHPLTINHNTHINQLRKRDHQLLKTTLLYTTFTQGISKSDFQLAIENILAQIMRMLVFINSSASLYAFLASGHEFDHFIVKIITYLFGKNTRFYRCAQILFGDLSIHQLHNMNQAIAMHRSMKT</sequence>
<protein>
    <submittedName>
        <fullName evidence="2">Uncharacterized protein</fullName>
    </submittedName>
</protein>
<keyword evidence="3" id="KW-1185">Reference proteome</keyword>
<dbReference type="EMBL" id="CAJNOH010000012">
    <property type="protein sequence ID" value="CAF0749061.1"/>
    <property type="molecule type" value="Genomic_DNA"/>
</dbReference>
<reference evidence="2" key="1">
    <citation type="submission" date="2021-02" db="EMBL/GenBank/DDBJ databases">
        <authorList>
            <person name="Nowell W R."/>
        </authorList>
    </citation>
    <scope>NUCLEOTIDE SEQUENCE</scope>
</reference>
<evidence type="ECO:0000313" key="2">
    <source>
        <dbReference type="EMBL" id="CAF0932977.1"/>
    </source>
</evidence>
<evidence type="ECO:0000313" key="1">
    <source>
        <dbReference type="EMBL" id="CAF0749061.1"/>
    </source>
</evidence>